<dbReference type="EMBL" id="JTHE02000003">
    <property type="protein sequence ID" value="NEV69428.1"/>
    <property type="molecule type" value="Genomic_DNA"/>
</dbReference>
<evidence type="ECO:0000259" key="1">
    <source>
        <dbReference type="Pfam" id="PF24785"/>
    </source>
</evidence>
<feature type="domain" description="RXYLT1 C-terminal" evidence="1">
    <location>
        <begin position="159"/>
        <end position="279"/>
    </location>
</feature>
<comment type="caution">
    <text evidence="2">The sequence shown here is derived from an EMBL/GenBank/DDBJ whole genome shotgun (WGS) entry which is preliminary data.</text>
</comment>
<reference evidence="2" key="3">
    <citation type="submission" date="2020-02" db="EMBL/GenBank/DDBJ databases">
        <authorList>
            <person name="Sarangi A.N."/>
            <person name="Ghosh S."/>
            <person name="Mukherjee M."/>
            <person name="Tripathy S."/>
        </authorList>
    </citation>
    <scope>NUCLEOTIDE SEQUENCE</scope>
    <source>
        <strain evidence="2">BDU141951</strain>
    </source>
</reference>
<reference evidence="2" key="2">
    <citation type="journal article" date="2015" name="Genome Announc.">
        <title>Draft Genome Sequence of Filamentous Marine Cyanobacterium Lyngbya confervoides Strain BDU141951.</title>
        <authorList>
            <person name="Chandrababunaidu M.M."/>
            <person name="Sen D."/>
            <person name="Tripathy S."/>
        </authorList>
    </citation>
    <scope>NUCLEOTIDE SEQUENCE</scope>
    <source>
        <strain evidence="2">BDU141951</strain>
    </source>
</reference>
<dbReference type="AlphaFoldDB" id="A0A0C1V9U8"/>
<dbReference type="InterPro" id="IPR057538">
    <property type="entry name" value="RXYLT1_C"/>
</dbReference>
<protein>
    <submittedName>
        <fullName evidence="2">Exostosin family protein</fullName>
    </submittedName>
</protein>
<gene>
    <name evidence="2" type="ORF">QQ91_020230</name>
</gene>
<proteinExistence type="predicted"/>
<reference evidence="2" key="1">
    <citation type="submission" date="2014-11" db="EMBL/GenBank/DDBJ databases">
        <authorList>
            <person name="Malar M.C."/>
            <person name="Sen D."/>
            <person name="Tripathy S."/>
        </authorList>
    </citation>
    <scope>NUCLEOTIDE SEQUENCE</scope>
    <source>
        <strain evidence="2">BDU141951</strain>
    </source>
</reference>
<name>A0A0C1V9U8_9CYAN</name>
<dbReference type="Pfam" id="PF24785">
    <property type="entry name" value="RXYLT1_C"/>
    <property type="match status" value="1"/>
</dbReference>
<evidence type="ECO:0000313" key="2">
    <source>
        <dbReference type="EMBL" id="NEV69428.1"/>
    </source>
</evidence>
<organism evidence="2">
    <name type="scientific">Lyngbya confervoides BDU141951</name>
    <dbReference type="NCBI Taxonomy" id="1574623"/>
    <lineage>
        <taxon>Bacteria</taxon>
        <taxon>Bacillati</taxon>
        <taxon>Cyanobacteriota</taxon>
        <taxon>Cyanophyceae</taxon>
        <taxon>Oscillatoriophycideae</taxon>
        <taxon>Oscillatoriales</taxon>
        <taxon>Microcoleaceae</taxon>
        <taxon>Lyngbya</taxon>
    </lineage>
</organism>
<accession>A0A0C1V9U8</accession>
<sequence>MSTVDLNVDQQPATKDIGMVSSDVSAATTVNLIWQISTDGLIEKDWIDFLFSEFTVNHIDDPNFEVVIDHAIVITRGDPQGTTSVKDYLQRFKQQGYRVGVLHLSDEWFTSPVDFYAEADFVFRNFYRPDVAHLPHVLFVPVGYKQGLHKYTVERPIRDRQYYWSFAGQLGGKVSRRAMMEQAQNIPGGIAYVGKGYNDSKDLSFEGYVELICDTVFVLAPAGNRCAETSRFYEALEVGAIPIVEDVSKLNIIKQILKEVLKPEKAKQHKVWTLRYWKDAVSLLLEPSYWTQVFGPDFPCPKCSDWKQLAPTLAAVDVEAVAQETQAFWQAYKQQLKNDVRMIIARHFIQ</sequence>